<proteinExistence type="predicted"/>
<accession>A0A377XWH1</accession>
<dbReference type="Proteomes" id="UP000254103">
    <property type="component" value="Unassembled WGS sequence"/>
</dbReference>
<reference evidence="2 3" key="1">
    <citation type="submission" date="2018-06" db="EMBL/GenBank/DDBJ databases">
        <authorList>
            <consortium name="Pathogen Informatics"/>
            <person name="Doyle S."/>
        </authorList>
    </citation>
    <scope>NUCLEOTIDE SEQUENCE [LARGE SCALE GENOMIC DNA]</scope>
    <source>
        <strain evidence="2 3">NCTC5052</strain>
    </source>
</reference>
<organism evidence="2 3">
    <name type="scientific">Klebsiella pneumoniae</name>
    <dbReference type="NCBI Taxonomy" id="573"/>
    <lineage>
        <taxon>Bacteria</taxon>
        <taxon>Pseudomonadati</taxon>
        <taxon>Pseudomonadota</taxon>
        <taxon>Gammaproteobacteria</taxon>
        <taxon>Enterobacterales</taxon>
        <taxon>Enterobacteriaceae</taxon>
        <taxon>Klebsiella/Raoultella group</taxon>
        <taxon>Klebsiella</taxon>
        <taxon>Klebsiella pneumoniae complex</taxon>
    </lineage>
</organism>
<evidence type="ECO:0000313" key="3">
    <source>
        <dbReference type="Proteomes" id="UP000254103"/>
    </source>
</evidence>
<protein>
    <submittedName>
        <fullName evidence="2">Uncharacterized protein</fullName>
    </submittedName>
</protein>
<evidence type="ECO:0000313" key="2">
    <source>
        <dbReference type="EMBL" id="STT92774.1"/>
    </source>
</evidence>
<feature type="compositionally biased region" description="Polar residues" evidence="1">
    <location>
        <begin position="77"/>
        <end position="86"/>
    </location>
</feature>
<sequence length="119" mass="12956">MALLRNAAIAIWNKRYGKEGLKIIASQSCGMRWPFSMIKPCGVCIQLLEARIQKVETNVPSATMQVVKKCSAGGTLFQPNSITPRNPASRKKAVSTSYSSSGPVILPANWENPLQLVPN</sequence>
<dbReference type="EMBL" id="UGLJ01000002">
    <property type="protein sequence ID" value="STT92774.1"/>
    <property type="molecule type" value="Genomic_DNA"/>
</dbReference>
<feature type="region of interest" description="Disordered" evidence="1">
    <location>
        <begin position="74"/>
        <end position="103"/>
    </location>
</feature>
<gene>
    <name evidence="2" type="ORF">NCTC5052_01158</name>
</gene>
<name>A0A377XWH1_KLEPN</name>
<dbReference type="AlphaFoldDB" id="A0A377XWH1"/>
<evidence type="ECO:0000256" key="1">
    <source>
        <dbReference type="SAM" id="MobiDB-lite"/>
    </source>
</evidence>